<dbReference type="InterPro" id="IPR036165">
    <property type="entry name" value="YefM-like_sf"/>
</dbReference>
<dbReference type="RefSeq" id="WP_014444338.1">
    <property type="nucleotide sequence ID" value="NC_017093.1"/>
</dbReference>
<dbReference type="STRING" id="512565.AMIS_42240"/>
<dbReference type="PANTHER" id="PTHR33713:SF6">
    <property type="entry name" value="ANTITOXIN YEFM"/>
    <property type="match status" value="1"/>
</dbReference>
<comment type="similarity">
    <text evidence="1 2">Belongs to the phD/YefM antitoxin family.</text>
</comment>
<feature type="region of interest" description="Disordered" evidence="3">
    <location>
        <begin position="60"/>
        <end position="101"/>
    </location>
</feature>
<dbReference type="Proteomes" id="UP000007882">
    <property type="component" value="Chromosome"/>
</dbReference>
<gene>
    <name evidence="4" type="ordered locus">AMIS_42240</name>
</gene>
<dbReference type="SUPFAM" id="SSF143120">
    <property type="entry name" value="YefM-like"/>
    <property type="match status" value="1"/>
</dbReference>
<evidence type="ECO:0000313" key="4">
    <source>
        <dbReference type="EMBL" id="BAL89444.1"/>
    </source>
</evidence>
<name>I0H8V7_ACTM4</name>
<sequence length="101" mass="10672">MDETVTVTQARAEFADLMNRAAYGGERIVVTRHGRPIGALISAADLERLERLDREQEAGEGTQIVRLGGGPVGEAGAPSAFGGHGFGLAAHHQPPTGREQR</sequence>
<comment type="function">
    <text evidence="2">Antitoxin component of a type II toxin-antitoxin (TA) system.</text>
</comment>
<evidence type="ECO:0000256" key="1">
    <source>
        <dbReference type="ARBA" id="ARBA00009981"/>
    </source>
</evidence>
<dbReference type="EMBL" id="AP012319">
    <property type="protein sequence ID" value="BAL89444.1"/>
    <property type="molecule type" value="Genomic_DNA"/>
</dbReference>
<organism evidence="4 5">
    <name type="scientific">Actinoplanes missouriensis (strain ATCC 14538 / DSM 43046 / CBS 188.64 / JCM 3121 / NBRC 102363 / NCIMB 12654 / NRRL B-3342 / UNCC 431)</name>
    <dbReference type="NCBI Taxonomy" id="512565"/>
    <lineage>
        <taxon>Bacteria</taxon>
        <taxon>Bacillati</taxon>
        <taxon>Actinomycetota</taxon>
        <taxon>Actinomycetes</taxon>
        <taxon>Micromonosporales</taxon>
        <taxon>Micromonosporaceae</taxon>
        <taxon>Actinoplanes</taxon>
    </lineage>
</organism>
<dbReference type="HOGENOM" id="CLU_160748_0_0_11"/>
<dbReference type="AlphaFoldDB" id="I0H8V7"/>
<dbReference type="KEGG" id="ams:AMIS_42240"/>
<dbReference type="Pfam" id="PF02604">
    <property type="entry name" value="PhdYeFM_antitox"/>
    <property type="match status" value="1"/>
</dbReference>
<dbReference type="PATRIC" id="fig|512565.3.peg.4209"/>
<dbReference type="NCBIfam" id="TIGR01552">
    <property type="entry name" value="phd_fam"/>
    <property type="match status" value="1"/>
</dbReference>
<dbReference type="Gene3D" id="3.40.1620.10">
    <property type="entry name" value="YefM-like domain"/>
    <property type="match status" value="1"/>
</dbReference>
<reference evidence="4 5" key="1">
    <citation type="submission" date="2012-02" db="EMBL/GenBank/DDBJ databases">
        <title>Complete genome sequence of Actinoplanes missouriensis 431 (= NBRC 102363).</title>
        <authorList>
            <person name="Ohnishi Y."/>
            <person name="Ishikawa J."/>
            <person name="Sekine M."/>
            <person name="Hosoyama A."/>
            <person name="Harada T."/>
            <person name="Narita H."/>
            <person name="Hata T."/>
            <person name="Konno Y."/>
            <person name="Tutikane K."/>
            <person name="Fujita N."/>
            <person name="Horinouchi S."/>
            <person name="Hayakawa M."/>
        </authorList>
    </citation>
    <scope>NUCLEOTIDE SEQUENCE [LARGE SCALE GENOMIC DNA]</scope>
    <source>
        <strain evidence="5">ATCC 14538 / DSM 43046 / CBS 188.64 / JCM 3121 / NBRC 102363 / NCIMB 12654 / NRRL B-3342 / UNCC 431</strain>
    </source>
</reference>
<dbReference type="eggNOG" id="COG2161">
    <property type="taxonomic scope" value="Bacteria"/>
</dbReference>
<evidence type="ECO:0000256" key="3">
    <source>
        <dbReference type="SAM" id="MobiDB-lite"/>
    </source>
</evidence>
<dbReference type="InterPro" id="IPR006442">
    <property type="entry name" value="Antitoxin_Phd/YefM"/>
</dbReference>
<accession>I0H8V7</accession>
<keyword evidence="5" id="KW-1185">Reference proteome</keyword>
<dbReference type="OrthoDB" id="488160at2"/>
<proteinExistence type="inferred from homology"/>
<protein>
    <recommendedName>
        <fullName evidence="2">Antitoxin</fullName>
    </recommendedName>
</protein>
<dbReference type="PANTHER" id="PTHR33713">
    <property type="entry name" value="ANTITOXIN YAFN-RELATED"/>
    <property type="match status" value="1"/>
</dbReference>
<dbReference type="InterPro" id="IPR051405">
    <property type="entry name" value="phD/YefM_antitoxin"/>
</dbReference>
<evidence type="ECO:0000256" key="2">
    <source>
        <dbReference type="RuleBase" id="RU362080"/>
    </source>
</evidence>
<evidence type="ECO:0000313" key="5">
    <source>
        <dbReference type="Proteomes" id="UP000007882"/>
    </source>
</evidence>